<dbReference type="GO" id="GO:0004527">
    <property type="term" value="F:exonuclease activity"/>
    <property type="evidence" value="ECO:0007669"/>
    <property type="project" value="UniProtKB-KW"/>
</dbReference>
<dbReference type="Gene3D" id="3.90.320.10">
    <property type="match status" value="1"/>
</dbReference>
<keyword evidence="7 9" id="KW-0051">Antiviral defense</keyword>
<reference evidence="11 12" key="1">
    <citation type="submission" date="2016-04" db="EMBL/GenBank/DDBJ databases">
        <title>Genome sequence of Methanobrevibacter curvatus DSM 11111.</title>
        <authorList>
            <person name="Poehlein A."/>
            <person name="Seedorf H."/>
            <person name="Daniel R."/>
        </authorList>
    </citation>
    <scope>NUCLEOTIDE SEQUENCE [LARGE SCALE GENOMIC DNA]</scope>
    <source>
        <strain evidence="11 12">DSM 11111</strain>
    </source>
</reference>
<proteinExistence type="inferred from homology"/>
<evidence type="ECO:0000256" key="4">
    <source>
        <dbReference type="ARBA" id="ARBA00022839"/>
    </source>
</evidence>
<keyword evidence="5 9" id="KW-0408">Iron</keyword>
<protein>
    <recommendedName>
        <fullName evidence="9">CRISPR-associated exonuclease Cas4</fullName>
        <ecNumber evidence="9">3.1.12.1</ecNumber>
    </recommendedName>
</protein>
<dbReference type="PATRIC" id="fig|49547.3.peg.1279"/>
<dbReference type="EC" id="3.1.12.1" evidence="9"/>
<dbReference type="GO" id="GO:0051607">
    <property type="term" value="P:defense response to virus"/>
    <property type="evidence" value="ECO:0007669"/>
    <property type="project" value="UniProtKB-KW"/>
</dbReference>
<organism evidence="11 12">
    <name type="scientific">Methanobrevibacter curvatus</name>
    <dbReference type="NCBI Taxonomy" id="49547"/>
    <lineage>
        <taxon>Archaea</taxon>
        <taxon>Methanobacteriati</taxon>
        <taxon>Methanobacteriota</taxon>
        <taxon>Methanomada group</taxon>
        <taxon>Methanobacteria</taxon>
        <taxon>Methanobacteriales</taxon>
        <taxon>Methanobacteriaceae</taxon>
        <taxon>Methanobrevibacter</taxon>
    </lineage>
</organism>
<keyword evidence="12" id="KW-1185">Reference proteome</keyword>
<sequence length="172" mass="21012">MKTLHINKNKKINGSQINYYFICKTKLWLFSHNIQMEQESDTVSLGKQLHENTYKREKDYLIDNLINVDFIKKRKNIEIHEVKKTPTMEKSHEYQLLYYMYYLKNEKDIDNIIGYIDYPKIRKKVKFELNKEKEEKIEEIIKNVHNIINSEIPEPKKLRICRKCAYFELCWV</sequence>
<evidence type="ECO:0000256" key="2">
    <source>
        <dbReference type="ARBA" id="ARBA00022723"/>
    </source>
</evidence>
<evidence type="ECO:0000256" key="5">
    <source>
        <dbReference type="ARBA" id="ARBA00023004"/>
    </source>
</evidence>
<comment type="cofactor">
    <cofactor evidence="9">
        <name>iron-sulfur cluster</name>
        <dbReference type="ChEBI" id="CHEBI:30408"/>
    </cofactor>
</comment>
<dbReference type="InterPro" id="IPR013343">
    <property type="entry name" value="CRISPR-assoc_prot_Cas4"/>
</dbReference>
<evidence type="ECO:0000256" key="7">
    <source>
        <dbReference type="ARBA" id="ARBA00023118"/>
    </source>
</evidence>
<dbReference type="RefSeq" id="WP_067091514.1">
    <property type="nucleotide sequence ID" value="NZ_LWMV01000175.1"/>
</dbReference>
<dbReference type="GO" id="GO:0046872">
    <property type="term" value="F:metal ion binding"/>
    <property type="evidence" value="ECO:0007669"/>
    <property type="project" value="UniProtKB-KW"/>
</dbReference>
<evidence type="ECO:0000256" key="1">
    <source>
        <dbReference type="ARBA" id="ARBA00022722"/>
    </source>
</evidence>
<dbReference type="OrthoDB" id="42881at2157"/>
<feature type="domain" description="DUF83" evidence="10">
    <location>
        <begin position="13"/>
        <end position="171"/>
    </location>
</feature>
<dbReference type="Proteomes" id="UP000077245">
    <property type="component" value="Unassembled WGS sequence"/>
</dbReference>
<dbReference type="AlphaFoldDB" id="A0A166AHH5"/>
<evidence type="ECO:0000256" key="8">
    <source>
        <dbReference type="ARBA" id="ARBA00023211"/>
    </source>
</evidence>
<evidence type="ECO:0000313" key="12">
    <source>
        <dbReference type="Proteomes" id="UP000077245"/>
    </source>
</evidence>
<comment type="function">
    <text evidence="9">CRISPR (clustered regularly interspaced short palindromic repeat) is an adaptive immune system that provides protection against mobile genetic elements (viruses, transposable elements and conjugative plasmids). CRISPR clusters contain sequences complementary to antecedent mobile elements and target invading nucleic acids. CRISPR clusters are transcribed and processed into CRISPR RNA (crRNA).</text>
</comment>
<dbReference type="STRING" id="49547.MBCUR_11910"/>
<dbReference type="PANTHER" id="PTHR37168:SF1">
    <property type="entry name" value="CRISPR-ASSOCIATED EXONUCLEASE CAS4"/>
    <property type="match status" value="1"/>
</dbReference>
<dbReference type="InterPro" id="IPR011604">
    <property type="entry name" value="PDDEXK-like_dom_sf"/>
</dbReference>
<gene>
    <name evidence="11" type="ORF">MBCUR_11910</name>
</gene>
<evidence type="ECO:0000256" key="9">
    <source>
        <dbReference type="RuleBase" id="RU365022"/>
    </source>
</evidence>
<evidence type="ECO:0000256" key="6">
    <source>
        <dbReference type="ARBA" id="ARBA00023014"/>
    </source>
</evidence>
<dbReference type="EMBL" id="LWMV01000175">
    <property type="protein sequence ID" value="KZX12039.1"/>
    <property type="molecule type" value="Genomic_DNA"/>
</dbReference>
<evidence type="ECO:0000313" key="11">
    <source>
        <dbReference type="EMBL" id="KZX12039.1"/>
    </source>
</evidence>
<dbReference type="NCBIfam" id="TIGR00372">
    <property type="entry name" value="cas4"/>
    <property type="match status" value="1"/>
</dbReference>
<accession>A0A166AHH5</accession>
<dbReference type="InterPro" id="IPR022765">
    <property type="entry name" value="Dna2/Cas4_DUF83"/>
</dbReference>
<keyword evidence="8 9" id="KW-0464">Manganese</keyword>
<keyword evidence="4 9" id="KW-0269">Exonuclease</keyword>
<keyword evidence="2 9" id="KW-0479">Metal-binding</keyword>
<dbReference type="PANTHER" id="PTHR37168">
    <property type="entry name" value="CRISPR-ASSOCIATED EXONUCLEASE CAS4"/>
    <property type="match status" value="1"/>
</dbReference>
<name>A0A166AHH5_9EURY</name>
<keyword evidence="3 9" id="KW-0378">Hydrolase</keyword>
<dbReference type="GO" id="GO:0051536">
    <property type="term" value="F:iron-sulfur cluster binding"/>
    <property type="evidence" value="ECO:0007669"/>
    <property type="project" value="UniProtKB-KW"/>
</dbReference>
<comment type="caution">
    <text evidence="11">The sequence shown here is derived from an EMBL/GenBank/DDBJ whole genome shotgun (WGS) entry which is preliminary data.</text>
</comment>
<evidence type="ECO:0000259" key="10">
    <source>
        <dbReference type="Pfam" id="PF01930"/>
    </source>
</evidence>
<comment type="similarity">
    <text evidence="9">Belongs to the CRISPR-associated exonuclease Cas4 family.</text>
</comment>
<keyword evidence="6 9" id="KW-0411">Iron-sulfur</keyword>
<dbReference type="Pfam" id="PF01930">
    <property type="entry name" value="Cas_Cas4"/>
    <property type="match status" value="1"/>
</dbReference>
<comment type="cofactor">
    <cofactor evidence="9">
        <name>Mg(2+)</name>
        <dbReference type="ChEBI" id="CHEBI:18420"/>
    </cofactor>
    <cofactor evidence="9">
        <name>Mn(2+)</name>
        <dbReference type="ChEBI" id="CHEBI:29035"/>
    </cofactor>
    <text evidence="9">Mg(2+) or Mn(2+) required for ssDNA cleavage activity.</text>
</comment>
<evidence type="ECO:0000256" key="3">
    <source>
        <dbReference type="ARBA" id="ARBA00022801"/>
    </source>
</evidence>
<keyword evidence="1 9" id="KW-0540">Nuclease</keyword>